<protein>
    <submittedName>
        <fullName evidence="3">Peptidase family M28</fullName>
    </submittedName>
</protein>
<evidence type="ECO:0000259" key="2">
    <source>
        <dbReference type="Pfam" id="PF04389"/>
    </source>
</evidence>
<dbReference type="EMBL" id="FNJM01000004">
    <property type="protein sequence ID" value="SDP33963.1"/>
    <property type="molecule type" value="Genomic_DNA"/>
</dbReference>
<evidence type="ECO:0000313" key="4">
    <source>
        <dbReference type="Proteomes" id="UP000198597"/>
    </source>
</evidence>
<accession>A0A1H0RWZ6</accession>
<dbReference type="InterPro" id="IPR045175">
    <property type="entry name" value="M28_fam"/>
</dbReference>
<evidence type="ECO:0000313" key="3">
    <source>
        <dbReference type="EMBL" id="SDP33963.1"/>
    </source>
</evidence>
<dbReference type="GO" id="GO:0008235">
    <property type="term" value="F:metalloexopeptidase activity"/>
    <property type="evidence" value="ECO:0007669"/>
    <property type="project" value="InterPro"/>
</dbReference>
<dbReference type="Gene3D" id="3.40.630.10">
    <property type="entry name" value="Zn peptidases"/>
    <property type="match status" value="1"/>
</dbReference>
<dbReference type="PANTHER" id="PTHR12147">
    <property type="entry name" value="METALLOPEPTIDASE M28 FAMILY MEMBER"/>
    <property type="match status" value="1"/>
</dbReference>
<dbReference type="AlphaFoldDB" id="A0A1H0RWZ6"/>
<keyword evidence="1" id="KW-0812">Transmembrane</keyword>
<keyword evidence="4" id="KW-1185">Reference proteome</keyword>
<evidence type="ECO:0000256" key="1">
    <source>
        <dbReference type="SAM" id="Phobius"/>
    </source>
</evidence>
<dbReference type="Proteomes" id="UP000198597">
    <property type="component" value="Unassembled WGS sequence"/>
</dbReference>
<dbReference type="GO" id="GO:0006508">
    <property type="term" value="P:proteolysis"/>
    <property type="evidence" value="ECO:0007669"/>
    <property type="project" value="InterPro"/>
</dbReference>
<sequence length="449" mass="50265">MKKKLLYCFSLLISFVLLAVSLFFNFTYSSFDSNKVKEEVANLSSYNYAGRLPGSNENLLIGELIRKSFTDSKLVPLNETYSEDFTTLCPIKTNTIPYLTISSNGIVIEDLKYGVDFKEDMLNFKKNSVTFSQSDTVNINTNSIEVITTDAEKYLFYVAKDNDFSFRSSFMSDFPYNMAIMINTNTYNKILDSVRAGLDVSVHVPFTTEEKTISNIVGVLKGSNSKLPPLVITSHYDHLGTDGLGNTYNGALDNASGTSFMLELQRSLSTYAKPKRDIIFVALNAEEFGLLGSKKFAETNKDKLEGAEVINFDMIGSENYPITFMLGEKAKDTDSKLLKSVEKLSKKYDTPYEIEYKDSSDHASFTNAGLDALSFCHSDMTKIHTPNDKVEFINTDAIDSVYTIVEAKIKDSSYGNITVFFHDKYSILIFSFLFGILVAAPFANKKKCS</sequence>
<feature type="domain" description="Peptidase M28" evidence="2">
    <location>
        <begin position="215"/>
        <end position="405"/>
    </location>
</feature>
<keyword evidence="1" id="KW-0472">Membrane</keyword>
<dbReference type="InterPro" id="IPR007484">
    <property type="entry name" value="Peptidase_M28"/>
</dbReference>
<organism evidence="3 4">
    <name type="scientific">Clostridium gasigenes</name>
    <dbReference type="NCBI Taxonomy" id="94869"/>
    <lineage>
        <taxon>Bacteria</taxon>
        <taxon>Bacillati</taxon>
        <taxon>Bacillota</taxon>
        <taxon>Clostridia</taxon>
        <taxon>Eubacteriales</taxon>
        <taxon>Clostridiaceae</taxon>
        <taxon>Clostridium</taxon>
    </lineage>
</organism>
<proteinExistence type="predicted"/>
<dbReference type="SUPFAM" id="SSF53187">
    <property type="entry name" value="Zn-dependent exopeptidases"/>
    <property type="match status" value="1"/>
</dbReference>
<dbReference type="RefSeq" id="WP_089968392.1">
    <property type="nucleotide sequence ID" value="NZ_FNJM01000004.1"/>
</dbReference>
<name>A0A1H0RWZ6_9CLOT</name>
<gene>
    <name evidence="3" type="ORF">SAMN04488529_10445</name>
</gene>
<feature type="transmembrane region" description="Helical" evidence="1">
    <location>
        <begin position="425"/>
        <end position="443"/>
    </location>
</feature>
<dbReference type="Pfam" id="PF04389">
    <property type="entry name" value="Peptidase_M28"/>
    <property type="match status" value="1"/>
</dbReference>
<dbReference type="OrthoDB" id="233977at2"/>
<reference evidence="3 4" key="1">
    <citation type="submission" date="2016-10" db="EMBL/GenBank/DDBJ databases">
        <authorList>
            <person name="de Groot N.N."/>
        </authorList>
    </citation>
    <scope>NUCLEOTIDE SEQUENCE [LARGE SCALE GENOMIC DNA]</scope>
    <source>
        <strain evidence="3 4">DSM 12272</strain>
    </source>
</reference>
<keyword evidence="1" id="KW-1133">Transmembrane helix</keyword>
<dbReference type="PANTHER" id="PTHR12147:SF26">
    <property type="entry name" value="PEPTIDASE M28 DOMAIN-CONTAINING PROTEIN"/>
    <property type="match status" value="1"/>
</dbReference>
<dbReference type="STRING" id="94869.SAMN04488529_10445"/>